<dbReference type="InterPro" id="IPR027417">
    <property type="entry name" value="P-loop_NTPase"/>
</dbReference>
<dbReference type="SUPFAM" id="SSF52540">
    <property type="entry name" value="P-loop containing nucleoside triphosphate hydrolases"/>
    <property type="match status" value="1"/>
</dbReference>
<dbReference type="Gene3D" id="3.40.50.300">
    <property type="entry name" value="P-loop containing nucleotide triphosphate hydrolases"/>
    <property type="match status" value="1"/>
</dbReference>
<keyword evidence="1" id="KW-0547">Nucleotide-binding</keyword>
<dbReference type="Proteomes" id="UP001155240">
    <property type="component" value="Unassembled WGS sequence"/>
</dbReference>
<comment type="caution">
    <text evidence="1">The sequence shown here is derived from an EMBL/GenBank/DDBJ whole genome shotgun (WGS) entry which is preliminary data.</text>
</comment>
<dbReference type="AlphaFoldDB" id="A0A9X2DYU8"/>
<reference evidence="1" key="1">
    <citation type="submission" date="2022-06" db="EMBL/GenBank/DDBJ databases">
        <title>Whole genome shotgun sequencing (WGS) of Rathayibacter sp. ZW T2_19, isolated from stored onions (Allium cepa).</title>
        <authorList>
            <person name="Stoll D.A."/>
            <person name="Huch M."/>
        </authorList>
    </citation>
    <scope>NUCLEOTIDE SEQUENCE</scope>
    <source>
        <strain evidence="1">ZW T2_19</strain>
    </source>
</reference>
<keyword evidence="2" id="KW-1185">Reference proteome</keyword>
<accession>A0A9X2DYU8</accession>
<dbReference type="EMBL" id="JAMRYM010000020">
    <property type="protein sequence ID" value="MCM6762183.1"/>
    <property type="molecule type" value="Genomic_DNA"/>
</dbReference>
<sequence>MAEPLTTRTARALARSLVDRRARTVLVDGPSGSGKSTFAESLLGQLRAVPGAPDAVLVRMDDLYPGWSGLERAVGDVSRRLVRPHALHRGGRWRPWNWASGTSGGPVRVRERLLLVEGCGAACTASRAVSDLTLWIETDDVERRRRALRRDGALFEAHWDEWDEQFRRYRERERPREGADLILDSSG</sequence>
<dbReference type="RefSeq" id="WP_251944606.1">
    <property type="nucleotide sequence ID" value="NZ_JAMRYM010000020.1"/>
</dbReference>
<evidence type="ECO:0000313" key="2">
    <source>
        <dbReference type="Proteomes" id="UP001155240"/>
    </source>
</evidence>
<keyword evidence="1" id="KW-0067">ATP-binding</keyword>
<name>A0A9X2DYU8_9MICO</name>
<proteinExistence type="predicted"/>
<gene>
    <name evidence="1" type="ORF">NB037_07100</name>
</gene>
<evidence type="ECO:0000313" key="1">
    <source>
        <dbReference type="EMBL" id="MCM6762183.1"/>
    </source>
</evidence>
<organism evidence="1 2">
    <name type="scientific">Rathayibacter rubneri</name>
    <dbReference type="NCBI Taxonomy" id="2950106"/>
    <lineage>
        <taxon>Bacteria</taxon>
        <taxon>Bacillati</taxon>
        <taxon>Actinomycetota</taxon>
        <taxon>Actinomycetes</taxon>
        <taxon>Micrococcales</taxon>
        <taxon>Microbacteriaceae</taxon>
        <taxon>Rathayibacter</taxon>
    </lineage>
</organism>
<protein>
    <submittedName>
        <fullName evidence="1">ATP-binding protein</fullName>
    </submittedName>
</protein>
<dbReference type="GO" id="GO:0005524">
    <property type="term" value="F:ATP binding"/>
    <property type="evidence" value="ECO:0007669"/>
    <property type="project" value="UniProtKB-KW"/>
</dbReference>